<protein>
    <submittedName>
        <fullName evidence="2">Uncharacterized protein</fullName>
    </submittedName>
</protein>
<keyword evidence="1" id="KW-0732">Signal</keyword>
<evidence type="ECO:0000256" key="1">
    <source>
        <dbReference type="SAM" id="SignalP"/>
    </source>
</evidence>
<accession>A0ABX2G5W8</accession>
<evidence type="ECO:0000313" key="3">
    <source>
        <dbReference type="Proteomes" id="UP001516061"/>
    </source>
</evidence>
<comment type="caution">
    <text evidence="2">The sequence shown here is derived from an EMBL/GenBank/DDBJ whole genome shotgun (WGS) entry which is preliminary data.</text>
</comment>
<feature type="signal peptide" evidence="1">
    <location>
        <begin position="1"/>
        <end position="29"/>
    </location>
</feature>
<gene>
    <name evidence="2" type="ORF">HNQ01_003483</name>
</gene>
<keyword evidence="3" id="KW-1185">Reference proteome</keyword>
<dbReference type="RefSeq" id="WP_173806684.1">
    <property type="nucleotide sequence ID" value="NZ_JABSNM010000018.1"/>
</dbReference>
<dbReference type="Proteomes" id="UP001516061">
    <property type="component" value="Unassembled WGS sequence"/>
</dbReference>
<organism evidence="2 3">
    <name type="scientific">Sphaerotilus uruguayifluvii</name>
    <dbReference type="NCBI Taxonomy" id="2735897"/>
    <lineage>
        <taxon>Bacteria</taxon>
        <taxon>Pseudomonadati</taxon>
        <taxon>Pseudomonadota</taxon>
        <taxon>Betaproteobacteria</taxon>
        <taxon>Burkholderiales</taxon>
        <taxon>Sphaerotilaceae</taxon>
        <taxon>Sphaerotilus</taxon>
    </lineage>
</organism>
<reference evidence="2 3" key="1">
    <citation type="submission" date="2020-05" db="EMBL/GenBank/DDBJ databases">
        <title>Genomic Encyclopedia of Type Strains, Phase IV (KMG-V): Genome sequencing to study the core and pangenomes of soil and plant-associated prokaryotes.</title>
        <authorList>
            <person name="Whitman W."/>
        </authorList>
    </citation>
    <scope>NUCLEOTIDE SEQUENCE [LARGE SCALE GENOMIC DNA]</scope>
    <source>
        <strain evidence="2 3">C29</strain>
    </source>
</reference>
<sequence length="441" mass="46867">MKSTNTFLRHALALAAGAALMAGHVTGSAATTGICDPDGGYTVAYYNGTMALPDDADAQRAAMRRARHGVNTGAIETINGEVVHYETFYSANTAQLQALATTYRQSLDGALSAYWEYFWDFLGGDNSGWTALATKTGDSRFTALGSSFPAQVASQTAAALSEMKTAVPTSTTLGNVQKARVQALYTERQKVTLVSQGEQGALFADKGFASIGSPTDGTMLRLGLSARPGSDASALSAKMAALVTPTNLANNKGFFTATLSWSLPASAYGSRNDFDLHVIEPTPPVKSSSYVQWVHYLDENDPAKGGGGDSQVTNSLKGYAGYLDRDGKGFTADSTTEHYYASCDETKLLEGTYWIAVTKVSGVDPARTSITLQIATAKAGEVYSKTFAYDDILVFDRQTYLTFPVKIELKKNADGTWAKPVVTPYAPSASYDSTGLPTTKL</sequence>
<dbReference type="EMBL" id="JABSNM010000018">
    <property type="protein sequence ID" value="NRT57723.1"/>
    <property type="molecule type" value="Genomic_DNA"/>
</dbReference>
<proteinExistence type="predicted"/>
<evidence type="ECO:0000313" key="2">
    <source>
        <dbReference type="EMBL" id="NRT57723.1"/>
    </source>
</evidence>
<name>A0ABX2G5W8_9BURK</name>
<feature type="chain" id="PRO_5045264480" evidence="1">
    <location>
        <begin position="30"/>
        <end position="441"/>
    </location>
</feature>